<sequence length="160" mass="17892">MRYFIRLCFGLACALLYLGAGTKEIKLTEGIQPGNLAPEIHLQGVAMRANGYVLVQFWGAYNPQSRVLNTQMHNAISQSKAENLQLVSISLDENPAVFKGVIKADHLDESTQWNETEGKHSEVFKKYRLKSGCSNWLIDSKGMIVARNLRPSEVIELIAK</sequence>
<gene>
    <name evidence="1" type="ORF">EZS26_002464</name>
</gene>
<protein>
    <recommendedName>
        <fullName evidence="3">Thioredoxin-like fold domain-containing protein</fullName>
    </recommendedName>
</protein>
<name>A0A5M8NZ02_9BACT</name>
<comment type="caution">
    <text evidence="1">The sequence shown here is derived from an EMBL/GenBank/DDBJ whole genome shotgun (WGS) entry which is preliminary data.</text>
</comment>
<evidence type="ECO:0000313" key="2">
    <source>
        <dbReference type="Proteomes" id="UP000324575"/>
    </source>
</evidence>
<accession>A0A5M8NZ02</accession>
<dbReference type="Proteomes" id="UP000324575">
    <property type="component" value="Unassembled WGS sequence"/>
</dbReference>
<dbReference type="SUPFAM" id="SSF52833">
    <property type="entry name" value="Thioredoxin-like"/>
    <property type="match status" value="1"/>
</dbReference>
<dbReference type="InterPro" id="IPR036249">
    <property type="entry name" value="Thioredoxin-like_sf"/>
</dbReference>
<evidence type="ECO:0008006" key="3">
    <source>
        <dbReference type="Google" id="ProtNLM"/>
    </source>
</evidence>
<evidence type="ECO:0000313" key="1">
    <source>
        <dbReference type="EMBL" id="KAA6301375.1"/>
    </source>
</evidence>
<dbReference type="EMBL" id="SNRX01000020">
    <property type="protein sequence ID" value="KAA6301375.1"/>
    <property type="molecule type" value="Genomic_DNA"/>
</dbReference>
<organism evidence="1 2">
    <name type="scientific">Candidatus Ordinivivax streblomastigis</name>
    <dbReference type="NCBI Taxonomy" id="2540710"/>
    <lineage>
        <taxon>Bacteria</taxon>
        <taxon>Pseudomonadati</taxon>
        <taxon>Bacteroidota</taxon>
        <taxon>Bacteroidia</taxon>
        <taxon>Bacteroidales</taxon>
        <taxon>Candidatus Ordinivivax</taxon>
    </lineage>
</organism>
<dbReference type="Gene3D" id="3.40.30.10">
    <property type="entry name" value="Glutaredoxin"/>
    <property type="match status" value="1"/>
</dbReference>
<proteinExistence type="predicted"/>
<reference evidence="1 2" key="1">
    <citation type="submission" date="2019-03" db="EMBL/GenBank/DDBJ databases">
        <title>Single cell metagenomics reveals metabolic interactions within the superorganism composed of flagellate Streblomastix strix and complex community of Bacteroidetes bacteria on its surface.</title>
        <authorList>
            <person name="Treitli S.C."/>
            <person name="Kolisko M."/>
            <person name="Husnik F."/>
            <person name="Keeling P."/>
            <person name="Hampl V."/>
        </authorList>
    </citation>
    <scope>NUCLEOTIDE SEQUENCE [LARGE SCALE GENOMIC DNA]</scope>
    <source>
        <strain evidence="1">St1</strain>
    </source>
</reference>
<dbReference type="AlphaFoldDB" id="A0A5M8NZ02"/>